<dbReference type="AlphaFoldDB" id="A0A4S8MZ10"/>
<name>A0A4S8MZ10_DENBC</name>
<feature type="compositionally biased region" description="Pro residues" evidence="1">
    <location>
        <begin position="131"/>
        <end position="145"/>
    </location>
</feature>
<organism evidence="2 3">
    <name type="scientific">Dendrothele bispora (strain CBS 962.96)</name>
    <dbReference type="NCBI Taxonomy" id="1314807"/>
    <lineage>
        <taxon>Eukaryota</taxon>
        <taxon>Fungi</taxon>
        <taxon>Dikarya</taxon>
        <taxon>Basidiomycota</taxon>
        <taxon>Agaricomycotina</taxon>
        <taxon>Agaricomycetes</taxon>
        <taxon>Agaricomycetidae</taxon>
        <taxon>Agaricales</taxon>
        <taxon>Agaricales incertae sedis</taxon>
        <taxon>Dendrothele</taxon>
    </lineage>
</organism>
<gene>
    <name evidence="2" type="ORF">K435DRAFT_787892</name>
</gene>
<feature type="compositionally biased region" description="Basic residues" evidence="1">
    <location>
        <begin position="164"/>
        <end position="173"/>
    </location>
</feature>
<evidence type="ECO:0000313" key="2">
    <source>
        <dbReference type="EMBL" id="THV08422.1"/>
    </source>
</evidence>
<accession>A0A4S8MZ10</accession>
<feature type="compositionally biased region" description="Low complexity" evidence="1">
    <location>
        <begin position="58"/>
        <end position="85"/>
    </location>
</feature>
<protein>
    <submittedName>
        <fullName evidence="2">Uncharacterized protein</fullName>
    </submittedName>
</protein>
<sequence>MSCRSQSPPPRAPTPEVSLLPLPIRGLNPSRSCDFFPDRVGRPPLRKARSSKSIVTGTPSSPSSSSFMSSSSMPHSPTTSTSSSSTRHRYRSPPPSPAVASPPPPVPPIPEFILGQTDMKPVLRTPVMIPTRPPPPSPSDEPIPPIQTERGSTSSVVSSPPKPRSIKKSLTKKRSSVVMTCARFFMERNPASPPSTCAV</sequence>
<reference evidence="2 3" key="1">
    <citation type="journal article" date="2019" name="Nat. Ecol. Evol.">
        <title>Megaphylogeny resolves global patterns of mushroom evolution.</title>
        <authorList>
            <person name="Varga T."/>
            <person name="Krizsan K."/>
            <person name="Foldi C."/>
            <person name="Dima B."/>
            <person name="Sanchez-Garcia M."/>
            <person name="Sanchez-Ramirez S."/>
            <person name="Szollosi G.J."/>
            <person name="Szarkandi J.G."/>
            <person name="Papp V."/>
            <person name="Albert L."/>
            <person name="Andreopoulos W."/>
            <person name="Angelini C."/>
            <person name="Antonin V."/>
            <person name="Barry K.W."/>
            <person name="Bougher N.L."/>
            <person name="Buchanan P."/>
            <person name="Buyck B."/>
            <person name="Bense V."/>
            <person name="Catcheside P."/>
            <person name="Chovatia M."/>
            <person name="Cooper J."/>
            <person name="Damon W."/>
            <person name="Desjardin D."/>
            <person name="Finy P."/>
            <person name="Geml J."/>
            <person name="Haridas S."/>
            <person name="Hughes K."/>
            <person name="Justo A."/>
            <person name="Karasinski D."/>
            <person name="Kautmanova I."/>
            <person name="Kiss B."/>
            <person name="Kocsube S."/>
            <person name="Kotiranta H."/>
            <person name="LaButti K.M."/>
            <person name="Lechner B.E."/>
            <person name="Liimatainen K."/>
            <person name="Lipzen A."/>
            <person name="Lukacs Z."/>
            <person name="Mihaltcheva S."/>
            <person name="Morgado L.N."/>
            <person name="Niskanen T."/>
            <person name="Noordeloos M.E."/>
            <person name="Ohm R.A."/>
            <person name="Ortiz-Santana B."/>
            <person name="Ovrebo C."/>
            <person name="Racz N."/>
            <person name="Riley R."/>
            <person name="Savchenko A."/>
            <person name="Shiryaev A."/>
            <person name="Soop K."/>
            <person name="Spirin V."/>
            <person name="Szebenyi C."/>
            <person name="Tomsovsky M."/>
            <person name="Tulloss R.E."/>
            <person name="Uehling J."/>
            <person name="Grigoriev I.V."/>
            <person name="Vagvolgyi C."/>
            <person name="Papp T."/>
            <person name="Martin F.M."/>
            <person name="Miettinen O."/>
            <person name="Hibbett D.S."/>
            <person name="Nagy L.G."/>
        </authorList>
    </citation>
    <scope>NUCLEOTIDE SEQUENCE [LARGE SCALE GENOMIC DNA]</scope>
    <source>
        <strain evidence="2 3">CBS 962.96</strain>
    </source>
</reference>
<dbReference type="EMBL" id="ML179035">
    <property type="protein sequence ID" value="THV08422.1"/>
    <property type="molecule type" value="Genomic_DNA"/>
</dbReference>
<evidence type="ECO:0000256" key="1">
    <source>
        <dbReference type="SAM" id="MobiDB-lite"/>
    </source>
</evidence>
<dbReference type="Proteomes" id="UP000297245">
    <property type="component" value="Unassembled WGS sequence"/>
</dbReference>
<evidence type="ECO:0000313" key="3">
    <source>
        <dbReference type="Proteomes" id="UP000297245"/>
    </source>
</evidence>
<feature type="region of interest" description="Disordered" evidence="1">
    <location>
        <begin position="1"/>
        <end position="173"/>
    </location>
</feature>
<keyword evidence="3" id="KW-1185">Reference proteome</keyword>
<feature type="compositionally biased region" description="Pro residues" evidence="1">
    <location>
        <begin position="92"/>
        <end position="110"/>
    </location>
</feature>
<proteinExistence type="predicted"/>